<dbReference type="Gene3D" id="6.10.340.10">
    <property type="match status" value="1"/>
</dbReference>
<dbReference type="CDD" id="cd06225">
    <property type="entry name" value="HAMP"/>
    <property type="match status" value="1"/>
</dbReference>
<comment type="subcellular location">
    <subcellularLocation>
        <location evidence="2">Cell membrane</location>
        <topology evidence="2">Multi-pass membrane protein</topology>
    </subcellularLocation>
</comment>
<evidence type="ECO:0000256" key="5">
    <source>
        <dbReference type="ARBA" id="ARBA00022553"/>
    </source>
</evidence>
<keyword evidence="18" id="KW-1185">Reference proteome</keyword>
<dbReference type="InterPro" id="IPR003594">
    <property type="entry name" value="HATPase_dom"/>
</dbReference>
<dbReference type="EMBL" id="FQUY01000006">
    <property type="protein sequence ID" value="SHE77940.1"/>
    <property type="molecule type" value="Genomic_DNA"/>
</dbReference>
<evidence type="ECO:0000256" key="10">
    <source>
        <dbReference type="ARBA" id="ARBA00022840"/>
    </source>
</evidence>
<dbReference type="InterPro" id="IPR036097">
    <property type="entry name" value="HisK_dim/P_sf"/>
</dbReference>
<evidence type="ECO:0000313" key="17">
    <source>
        <dbReference type="EMBL" id="SHE77940.1"/>
    </source>
</evidence>
<evidence type="ECO:0000256" key="6">
    <source>
        <dbReference type="ARBA" id="ARBA00022679"/>
    </source>
</evidence>
<dbReference type="SMART" id="SM00387">
    <property type="entry name" value="HATPase_c"/>
    <property type="match status" value="1"/>
</dbReference>
<sequence length="442" mass="50948">MKNLSLTVKIWLAMSLVSLLLYMVVFLLMPTFLHNFFTDTLMEPHGPPPPKNIAKEPFNSSLNFRDLYIRNFIILEDGTTLPASAQQVFPASLIQEIRKNAVSQQSARQMYESQSNGIHIRYSIRKELAYGHPLYQVTFLRKSEEDRFVRTFLFNILPYTSIALIISWFASLLFVRYLTRPLVQMQQHVKRIASRNWHEPLIVKRGDEIGKLAGSIESMRQQLVLQDEAQQSMLQNISHELKTPVMVIRSYAQAMQDGVYPKGDLAGSIQVIKEEGERLEKLVKQLLYLTRLDYLATRSPVYNDVPLNKLIENIAQRLTPQRPEINWRLELQQVSLEGDEDTLRVMIENLLDNHLRYALSKIEVALAIDREKKKITVTIWNDGSKIESLVLDQIQQPFQKGRNGKFGLGLAIVQRIVKLYHGQFTINNERNGVASTVHIPLK</sequence>
<dbReference type="PROSITE" id="PS50109">
    <property type="entry name" value="HIS_KIN"/>
    <property type="match status" value="1"/>
</dbReference>
<dbReference type="EC" id="2.7.13.3" evidence="3"/>
<dbReference type="PANTHER" id="PTHR45528:SF1">
    <property type="entry name" value="SENSOR HISTIDINE KINASE CPXA"/>
    <property type="match status" value="1"/>
</dbReference>
<feature type="domain" description="Histidine kinase" evidence="15">
    <location>
        <begin position="236"/>
        <end position="442"/>
    </location>
</feature>
<dbReference type="GO" id="GO:0005524">
    <property type="term" value="F:ATP binding"/>
    <property type="evidence" value="ECO:0007669"/>
    <property type="project" value="UniProtKB-KW"/>
</dbReference>
<dbReference type="InterPro" id="IPR003661">
    <property type="entry name" value="HisK_dim/P_dom"/>
</dbReference>
<dbReference type="CDD" id="cd00082">
    <property type="entry name" value="HisKA"/>
    <property type="match status" value="1"/>
</dbReference>
<reference evidence="18" key="1">
    <citation type="submission" date="2016-11" db="EMBL/GenBank/DDBJ databases">
        <authorList>
            <person name="Varghese N."/>
            <person name="Submissions S."/>
        </authorList>
    </citation>
    <scope>NUCLEOTIDE SEQUENCE [LARGE SCALE GENOMIC DNA]</scope>
    <source>
        <strain evidence="18">DSM 12395</strain>
    </source>
</reference>
<dbReference type="SUPFAM" id="SSF158472">
    <property type="entry name" value="HAMP domain-like"/>
    <property type="match status" value="1"/>
</dbReference>
<keyword evidence="4" id="KW-1003">Cell membrane</keyword>
<dbReference type="STRING" id="1121429.SAMN02745133_01109"/>
<dbReference type="SUPFAM" id="SSF47384">
    <property type="entry name" value="Homodimeric domain of signal transducing histidine kinase"/>
    <property type="match status" value="1"/>
</dbReference>
<evidence type="ECO:0000256" key="11">
    <source>
        <dbReference type="ARBA" id="ARBA00022989"/>
    </source>
</evidence>
<accession>A0A1M4W9V2</accession>
<dbReference type="RefSeq" id="WP_073236990.1">
    <property type="nucleotide sequence ID" value="NZ_FQUY01000006.1"/>
</dbReference>
<feature type="transmembrane region" description="Helical" evidence="14">
    <location>
        <begin position="156"/>
        <end position="178"/>
    </location>
</feature>
<dbReference type="InterPro" id="IPR005467">
    <property type="entry name" value="His_kinase_dom"/>
</dbReference>
<comment type="catalytic activity">
    <reaction evidence="1">
        <text>ATP + protein L-histidine = ADP + protein N-phospho-L-histidine.</text>
        <dbReference type="EC" id="2.7.13.3"/>
    </reaction>
</comment>
<evidence type="ECO:0000259" key="15">
    <source>
        <dbReference type="PROSITE" id="PS50109"/>
    </source>
</evidence>
<dbReference type="Pfam" id="PF00512">
    <property type="entry name" value="HisKA"/>
    <property type="match status" value="1"/>
</dbReference>
<evidence type="ECO:0000259" key="16">
    <source>
        <dbReference type="PROSITE" id="PS50885"/>
    </source>
</evidence>
<evidence type="ECO:0000256" key="7">
    <source>
        <dbReference type="ARBA" id="ARBA00022692"/>
    </source>
</evidence>
<keyword evidence="7 14" id="KW-0812">Transmembrane</keyword>
<keyword evidence="5" id="KW-0597">Phosphoprotein</keyword>
<gene>
    <name evidence="17" type="ORF">SAMN02745133_01109</name>
</gene>
<proteinExistence type="predicted"/>
<dbReference type="SMART" id="SM00304">
    <property type="entry name" value="HAMP"/>
    <property type="match status" value="1"/>
</dbReference>
<dbReference type="InterPro" id="IPR050398">
    <property type="entry name" value="HssS/ArlS-like"/>
</dbReference>
<protein>
    <recommendedName>
        <fullName evidence="3">histidine kinase</fullName>
        <ecNumber evidence="3">2.7.13.3</ecNumber>
    </recommendedName>
</protein>
<dbReference type="SMART" id="SM00388">
    <property type="entry name" value="HisKA"/>
    <property type="match status" value="1"/>
</dbReference>
<evidence type="ECO:0000256" key="1">
    <source>
        <dbReference type="ARBA" id="ARBA00000085"/>
    </source>
</evidence>
<dbReference type="GO" id="GO:0005886">
    <property type="term" value="C:plasma membrane"/>
    <property type="evidence" value="ECO:0007669"/>
    <property type="project" value="UniProtKB-SubCell"/>
</dbReference>
<evidence type="ECO:0000256" key="9">
    <source>
        <dbReference type="ARBA" id="ARBA00022777"/>
    </source>
</evidence>
<dbReference type="SUPFAM" id="SSF55874">
    <property type="entry name" value="ATPase domain of HSP90 chaperone/DNA topoisomerase II/histidine kinase"/>
    <property type="match status" value="1"/>
</dbReference>
<feature type="domain" description="HAMP" evidence="16">
    <location>
        <begin position="176"/>
        <end position="228"/>
    </location>
</feature>
<evidence type="ECO:0000256" key="4">
    <source>
        <dbReference type="ARBA" id="ARBA00022475"/>
    </source>
</evidence>
<keyword evidence="9 17" id="KW-0418">Kinase</keyword>
<dbReference type="AlphaFoldDB" id="A0A1M4W9V2"/>
<dbReference type="Gene3D" id="3.30.565.10">
    <property type="entry name" value="Histidine kinase-like ATPase, C-terminal domain"/>
    <property type="match status" value="1"/>
</dbReference>
<evidence type="ECO:0000256" key="14">
    <source>
        <dbReference type="SAM" id="Phobius"/>
    </source>
</evidence>
<keyword evidence="12" id="KW-0902">Two-component regulatory system</keyword>
<dbReference type="PROSITE" id="PS50885">
    <property type="entry name" value="HAMP"/>
    <property type="match status" value="1"/>
</dbReference>
<dbReference type="Proteomes" id="UP000184148">
    <property type="component" value="Unassembled WGS sequence"/>
</dbReference>
<dbReference type="GO" id="GO:0000155">
    <property type="term" value="F:phosphorelay sensor kinase activity"/>
    <property type="evidence" value="ECO:0007669"/>
    <property type="project" value="InterPro"/>
</dbReference>
<keyword evidence="8" id="KW-0547">Nucleotide-binding</keyword>
<evidence type="ECO:0000256" key="13">
    <source>
        <dbReference type="ARBA" id="ARBA00023136"/>
    </source>
</evidence>
<keyword evidence="6" id="KW-0808">Transferase</keyword>
<dbReference type="InterPro" id="IPR003660">
    <property type="entry name" value="HAMP_dom"/>
</dbReference>
<evidence type="ECO:0000256" key="8">
    <source>
        <dbReference type="ARBA" id="ARBA00022741"/>
    </source>
</evidence>
<dbReference type="InterPro" id="IPR036890">
    <property type="entry name" value="HATPase_C_sf"/>
</dbReference>
<keyword evidence="13 14" id="KW-0472">Membrane</keyword>
<keyword evidence="11 14" id="KW-1133">Transmembrane helix</keyword>
<keyword evidence="10" id="KW-0067">ATP-binding</keyword>
<evidence type="ECO:0000256" key="3">
    <source>
        <dbReference type="ARBA" id="ARBA00012438"/>
    </source>
</evidence>
<organism evidence="17 18">
    <name type="scientific">Desulforamulus putei DSM 12395</name>
    <dbReference type="NCBI Taxonomy" id="1121429"/>
    <lineage>
        <taxon>Bacteria</taxon>
        <taxon>Bacillati</taxon>
        <taxon>Bacillota</taxon>
        <taxon>Clostridia</taxon>
        <taxon>Eubacteriales</taxon>
        <taxon>Peptococcaceae</taxon>
        <taxon>Desulforamulus</taxon>
    </lineage>
</organism>
<evidence type="ECO:0000313" key="18">
    <source>
        <dbReference type="Proteomes" id="UP000184148"/>
    </source>
</evidence>
<dbReference type="Pfam" id="PF02518">
    <property type="entry name" value="HATPase_c"/>
    <property type="match status" value="1"/>
</dbReference>
<dbReference type="Gene3D" id="1.10.287.130">
    <property type="match status" value="1"/>
</dbReference>
<name>A0A1M4W9V2_9FIRM</name>
<dbReference type="FunFam" id="1.10.287.130:FF:000001">
    <property type="entry name" value="Two-component sensor histidine kinase"/>
    <property type="match status" value="1"/>
</dbReference>
<dbReference type="PANTHER" id="PTHR45528">
    <property type="entry name" value="SENSOR HISTIDINE KINASE CPXA"/>
    <property type="match status" value="1"/>
</dbReference>
<evidence type="ECO:0000256" key="2">
    <source>
        <dbReference type="ARBA" id="ARBA00004651"/>
    </source>
</evidence>
<feature type="transmembrane region" description="Helical" evidence="14">
    <location>
        <begin position="12"/>
        <end position="33"/>
    </location>
</feature>
<evidence type="ECO:0000256" key="12">
    <source>
        <dbReference type="ARBA" id="ARBA00023012"/>
    </source>
</evidence>
<dbReference type="Pfam" id="PF00672">
    <property type="entry name" value="HAMP"/>
    <property type="match status" value="1"/>
</dbReference>
<dbReference type="OrthoDB" id="9780718at2"/>